<feature type="compositionally biased region" description="Low complexity" evidence="1">
    <location>
        <begin position="26"/>
        <end position="35"/>
    </location>
</feature>
<evidence type="ECO:0000256" key="1">
    <source>
        <dbReference type="SAM" id="MobiDB-lite"/>
    </source>
</evidence>
<gene>
    <name evidence="4" type="ORF">HMI46_17450</name>
</gene>
<dbReference type="InterPro" id="IPR032693">
    <property type="entry name" value="YtkA-like_dom"/>
</dbReference>
<feature type="domain" description="YtkA-like" evidence="3">
    <location>
        <begin position="58"/>
        <end position="134"/>
    </location>
</feature>
<dbReference type="RefSeq" id="WP_171417903.1">
    <property type="nucleotide sequence ID" value="NZ_JABFOR010000024.1"/>
</dbReference>
<evidence type="ECO:0000313" key="4">
    <source>
        <dbReference type="EMBL" id="NOJ72334.1"/>
    </source>
</evidence>
<organism evidence="4 5">
    <name type="scientific">Paenibacillus alvei</name>
    <name type="common">Bacillus alvei</name>
    <dbReference type="NCBI Taxonomy" id="44250"/>
    <lineage>
        <taxon>Bacteria</taxon>
        <taxon>Bacillati</taxon>
        <taxon>Bacillota</taxon>
        <taxon>Bacilli</taxon>
        <taxon>Bacillales</taxon>
        <taxon>Paenibacillaceae</taxon>
        <taxon>Paenibacillus</taxon>
    </lineage>
</organism>
<name>A0AAP6ZYF8_PAEAL</name>
<protein>
    <recommendedName>
        <fullName evidence="3">YtkA-like domain-containing protein</fullName>
    </recommendedName>
</protein>
<feature type="signal peptide" evidence="2">
    <location>
        <begin position="1"/>
        <end position="26"/>
    </location>
</feature>
<dbReference type="EMBL" id="JABFOR010000024">
    <property type="protein sequence ID" value="NOJ72334.1"/>
    <property type="molecule type" value="Genomic_DNA"/>
</dbReference>
<evidence type="ECO:0000313" key="5">
    <source>
        <dbReference type="Proteomes" id="UP000552038"/>
    </source>
</evidence>
<comment type="caution">
    <text evidence="4">The sequence shown here is derived from an EMBL/GenBank/DDBJ whole genome shotgun (WGS) entry which is preliminary data.</text>
</comment>
<dbReference type="PROSITE" id="PS51257">
    <property type="entry name" value="PROKAR_LIPOPROTEIN"/>
    <property type="match status" value="1"/>
</dbReference>
<dbReference type="Pfam" id="PF13115">
    <property type="entry name" value="YtkA"/>
    <property type="match status" value="1"/>
</dbReference>
<keyword evidence="2" id="KW-0732">Signal</keyword>
<sequence>MFSNKNKLIVLIMAIGAMLLTGCGNSSGSSSSSAGHEGHVGHGSGAMQEGNHEMPAMIKVELQVPKEVKSNEAATISARVTQDDKAVDDADKVEFELWMDGEEHEMIEGKPVKDGTYQFEKTFKKAGTYTVISHVTARDMHSMPKKQFTVK</sequence>
<dbReference type="AlphaFoldDB" id="A0AAP6ZYF8"/>
<evidence type="ECO:0000259" key="3">
    <source>
        <dbReference type="Pfam" id="PF13115"/>
    </source>
</evidence>
<evidence type="ECO:0000256" key="2">
    <source>
        <dbReference type="SAM" id="SignalP"/>
    </source>
</evidence>
<proteinExistence type="predicted"/>
<feature type="chain" id="PRO_5042970783" description="YtkA-like domain-containing protein" evidence="2">
    <location>
        <begin position="27"/>
        <end position="151"/>
    </location>
</feature>
<dbReference type="Proteomes" id="UP000552038">
    <property type="component" value="Unassembled WGS sequence"/>
</dbReference>
<reference evidence="4 5" key="1">
    <citation type="submission" date="2020-05" db="EMBL/GenBank/DDBJ databases">
        <title>Whole genome sequencing and identification of novel metabolites from Paenibacillus alvei strain JR949.</title>
        <authorList>
            <person name="Rajendhran J."/>
            <person name="Sree Pranav P."/>
            <person name="Mahalakshmi B."/>
            <person name="Karthikeyan R."/>
        </authorList>
    </citation>
    <scope>NUCLEOTIDE SEQUENCE [LARGE SCALE GENOMIC DNA]</scope>
    <source>
        <strain evidence="4 5">JR949</strain>
    </source>
</reference>
<accession>A0AAP6ZYF8</accession>
<feature type="region of interest" description="Disordered" evidence="1">
    <location>
        <begin position="26"/>
        <end position="55"/>
    </location>
</feature>